<dbReference type="Gene3D" id="3.40.50.720">
    <property type="entry name" value="NAD(P)-binding Rossmann-like Domain"/>
    <property type="match status" value="1"/>
</dbReference>
<dbReference type="OrthoDB" id="10254221at2759"/>
<dbReference type="InterPro" id="IPR036291">
    <property type="entry name" value="NAD(P)-bd_dom_sf"/>
</dbReference>
<dbReference type="Pfam" id="PF13460">
    <property type="entry name" value="NAD_binding_10"/>
    <property type="match status" value="1"/>
</dbReference>
<evidence type="ECO:0000313" key="3">
    <source>
        <dbReference type="Proteomes" id="UP000605846"/>
    </source>
</evidence>
<dbReference type="InterPro" id="IPR016040">
    <property type="entry name" value="NAD(P)-bd_dom"/>
</dbReference>
<proteinExistence type="predicted"/>
<dbReference type="InterPro" id="IPR051604">
    <property type="entry name" value="Ergot_Alk_Oxidoreductase"/>
</dbReference>
<name>A0A8H7BWH9_9FUNG</name>
<keyword evidence="3" id="KW-1185">Reference proteome</keyword>
<reference evidence="2" key="1">
    <citation type="submission" date="2020-01" db="EMBL/GenBank/DDBJ databases">
        <title>Genome Sequencing of Three Apophysomyces-Like Fungal Strains Confirms a Novel Fungal Genus in the Mucoromycota with divergent Burkholderia-like Endosymbiotic Bacteria.</title>
        <authorList>
            <person name="Stajich J.E."/>
            <person name="Macias A.M."/>
            <person name="Carter-House D."/>
            <person name="Lovett B."/>
            <person name="Kasson L.R."/>
            <person name="Berry K."/>
            <person name="Grigoriev I."/>
            <person name="Chang Y."/>
            <person name="Spatafora J."/>
            <person name="Kasson M.T."/>
        </authorList>
    </citation>
    <scope>NUCLEOTIDE SEQUENCE</scope>
    <source>
        <strain evidence="2">NRRL A-21654</strain>
    </source>
</reference>
<dbReference type="EMBL" id="JABAYA010000001">
    <property type="protein sequence ID" value="KAF7732771.1"/>
    <property type="molecule type" value="Genomic_DNA"/>
</dbReference>
<feature type="domain" description="NAD(P)-binding" evidence="1">
    <location>
        <begin position="12"/>
        <end position="153"/>
    </location>
</feature>
<dbReference type="SUPFAM" id="SSF51735">
    <property type="entry name" value="NAD(P)-binding Rossmann-fold domains"/>
    <property type="match status" value="1"/>
</dbReference>
<dbReference type="Proteomes" id="UP000605846">
    <property type="component" value="Unassembled WGS sequence"/>
</dbReference>
<protein>
    <recommendedName>
        <fullName evidence="1">NAD(P)-binding domain-containing protein</fullName>
    </recommendedName>
</protein>
<gene>
    <name evidence="2" type="ORF">EC973_000043</name>
</gene>
<evidence type="ECO:0000313" key="2">
    <source>
        <dbReference type="EMBL" id="KAF7732771.1"/>
    </source>
</evidence>
<dbReference type="PANTHER" id="PTHR43162:SF1">
    <property type="entry name" value="PRESTALK A DIFFERENTIATION PROTEIN A"/>
    <property type="match status" value="1"/>
</dbReference>
<dbReference type="Gene3D" id="3.90.25.10">
    <property type="entry name" value="UDP-galactose 4-epimerase, domain 1"/>
    <property type="match status" value="1"/>
</dbReference>
<dbReference type="AlphaFoldDB" id="A0A8H7BWH9"/>
<organism evidence="2 3">
    <name type="scientific">Apophysomyces ossiformis</name>
    <dbReference type="NCBI Taxonomy" id="679940"/>
    <lineage>
        <taxon>Eukaryota</taxon>
        <taxon>Fungi</taxon>
        <taxon>Fungi incertae sedis</taxon>
        <taxon>Mucoromycota</taxon>
        <taxon>Mucoromycotina</taxon>
        <taxon>Mucoromycetes</taxon>
        <taxon>Mucorales</taxon>
        <taxon>Mucorineae</taxon>
        <taxon>Mucoraceae</taxon>
        <taxon>Apophysomyces</taxon>
    </lineage>
</organism>
<dbReference type="PANTHER" id="PTHR43162">
    <property type="match status" value="1"/>
</dbReference>
<sequence length="294" mass="32325">MSQAKERVYVIGGTGNVGTKTVQDLIANHIPTTLYARNPSKVASLFPNGKDLIQVVQGDLSNLTPLEHSLAGHTRLFLLVSNQGQVAKIKTAIAKLAYAAGIKQIVDISSNSVCLPWRATGFTESHRCAEEAIFNLPERGAYVALRPDQFMSNIIHFDRPGETEIVDSEESDEPQCWISPNDIGALAAIILREDIEKHGDAAYQMIGDIVTPAQKAAILTRILDRPITYRKVSVVERYNQLKQATGGYFPHRLLYDLVSMSRTSQSISKGLPILLGREPETLEAYLASVKQSLL</sequence>
<comment type="caution">
    <text evidence="2">The sequence shown here is derived from an EMBL/GenBank/DDBJ whole genome shotgun (WGS) entry which is preliminary data.</text>
</comment>
<evidence type="ECO:0000259" key="1">
    <source>
        <dbReference type="Pfam" id="PF13460"/>
    </source>
</evidence>
<accession>A0A8H7BWH9</accession>